<dbReference type="Gramene" id="mRNA:HanXRQr2_Chr12g0550581">
    <property type="protein sequence ID" value="mRNA:HanXRQr2_Chr12g0550581"/>
    <property type="gene ID" value="HanXRQr2_Chr12g0550581"/>
</dbReference>
<feature type="transmembrane region" description="Helical" evidence="1">
    <location>
        <begin position="46"/>
        <end position="69"/>
    </location>
</feature>
<protein>
    <submittedName>
        <fullName evidence="2">Uncharacterized protein</fullName>
    </submittedName>
</protein>
<evidence type="ECO:0000313" key="2">
    <source>
        <dbReference type="EMBL" id="KAF5778701.1"/>
    </source>
</evidence>
<organism evidence="2 3">
    <name type="scientific">Helianthus annuus</name>
    <name type="common">Common sunflower</name>
    <dbReference type="NCBI Taxonomy" id="4232"/>
    <lineage>
        <taxon>Eukaryota</taxon>
        <taxon>Viridiplantae</taxon>
        <taxon>Streptophyta</taxon>
        <taxon>Embryophyta</taxon>
        <taxon>Tracheophyta</taxon>
        <taxon>Spermatophyta</taxon>
        <taxon>Magnoliopsida</taxon>
        <taxon>eudicotyledons</taxon>
        <taxon>Gunneridae</taxon>
        <taxon>Pentapetalae</taxon>
        <taxon>asterids</taxon>
        <taxon>campanulids</taxon>
        <taxon>Asterales</taxon>
        <taxon>Asteraceae</taxon>
        <taxon>Asteroideae</taxon>
        <taxon>Heliantheae alliance</taxon>
        <taxon>Heliantheae</taxon>
        <taxon>Helianthus</taxon>
    </lineage>
</organism>
<sequence>MAIHGGDGRWLLTRVDIVVLLLLQVQMGVFFPVYEVHLGFVFFEGVLIIVYLMFDFFVFVSDLCVWFCFG</sequence>
<keyword evidence="1" id="KW-0812">Transmembrane</keyword>
<keyword evidence="1" id="KW-0472">Membrane</keyword>
<evidence type="ECO:0000313" key="3">
    <source>
        <dbReference type="Proteomes" id="UP000215914"/>
    </source>
</evidence>
<dbReference type="EMBL" id="MNCJ02000327">
    <property type="protein sequence ID" value="KAF5778701.1"/>
    <property type="molecule type" value="Genomic_DNA"/>
</dbReference>
<feature type="transmembrane region" description="Helical" evidence="1">
    <location>
        <begin position="12"/>
        <end position="34"/>
    </location>
</feature>
<dbReference type="Proteomes" id="UP000215914">
    <property type="component" value="Unassembled WGS sequence"/>
</dbReference>
<reference evidence="2" key="1">
    <citation type="journal article" date="2017" name="Nature">
        <title>The sunflower genome provides insights into oil metabolism, flowering and Asterid evolution.</title>
        <authorList>
            <person name="Badouin H."/>
            <person name="Gouzy J."/>
            <person name="Grassa C.J."/>
            <person name="Murat F."/>
            <person name="Staton S.E."/>
            <person name="Cottret L."/>
            <person name="Lelandais-Briere C."/>
            <person name="Owens G.L."/>
            <person name="Carrere S."/>
            <person name="Mayjonade B."/>
            <person name="Legrand L."/>
            <person name="Gill N."/>
            <person name="Kane N.C."/>
            <person name="Bowers J.E."/>
            <person name="Hubner S."/>
            <person name="Bellec A."/>
            <person name="Berard A."/>
            <person name="Berges H."/>
            <person name="Blanchet N."/>
            <person name="Boniface M.C."/>
            <person name="Brunel D."/>
            <person name="Catrice O."/>
            <person name="Chaidir N."/>
            <person name="Claudel C."/>
            <person name="Donnadieu C."/>
            <person name="Faraut T."/>
            <person name="Fievet G."/>
            <person name="Helmstetter N."/>
            <person name="King M."/>
            <person name="Knapp S.J."/>
            <person name="Lai Z."/>
            <person name="Le Paslier M.C."/>
            <person name="Lippi Y."/>
            <person name="Lorenzon L."/>
            <person name="Mandel J.R."/>
            <person name="Marage G."/>
            <person name="Marchand G."/>
            <person name="Marquand E."/>
            <person name="Bret-Mestries E."/>
            <person name="Morien E."/>
            <person name="Nambeesan S."/>
            <person name="Nguyen T."/>
            <person name="Pegot-Espagnet P."/>
            <person name="Pouilly N."/>
            <person name="Raftis F."/>
            <person name="Sallet E."/>
            <person name="Schiex T."/>
            <person name="Thomas J."/>
            <person name="Vandecasteele C."/>
            <person name="Vares D."/>
            <person name="Vear F."/>
            <person name="Vautrin S."/>
            <person name="Crespi M."/>
            <person name="Mangin B."/>
            <person name="Burke J.M."/>
            <person name="Salse J."/>
            <person name="Munos S."/>
            <person name="Vincourt P."/>
            <person name="Rieseberg L.H."/>
            <person name="Langlade N.B."/>
        </authorList>
    </citation>
    <scope>NUCLEOTIDE SEQUENCE</scope>
    <source>
        <tissue evidence="2">Leaves</tissue>
    </source>
</reference>
<keyword evidence="3" id="KW-1185">Reference proteome</keyword>
<evidence type="ECO:0000256" key="1">
    <source>
        <dbReference type="SAM" id="Phobius"/>
    </source>
</evidence>
<proteinExistence type="predicted"/>
<reference evidence="2" key="2">
    <citation type="submission" date="2020-06" db="EMBL/GenBank/DDBJ databases">
        <title>Helianthus annuus Genome sequencing and assembly Release 2.</title>
        <authorList>
            <person name="Gouzy J."/>
            <person name="Langlade N."/>
            <person name="Munos S."/>
        </authorList>
    </citation>
    <scope>NUCLEOTIDE SEQUENCE</scope>
    <source>
        <tissue evidence="2">Leaves</tissue>
    </source>
</reference>
<keyword evidence="1" id="KW-1133">Transmembrane helix</keyword>
<accession>A0A9K3MWX8</accession>
<comment type="caution">
    <text evidence="2">The sequence shown here is derived from an EMBL/GenBank/DDBJ whole genome shotgun (WGS) entry which is preliminary data.</text>
</comment>
<gene>
    <name evidence="2" type="ORF">HanXRQr2_Chr12g0550581</name>
</gene>
<name>A0A9K3MWX8_HELAN</name>
<dbReference type="AlphaFoldDB" id="A0A9K3MWX8"/>